<evidence type="ECO:0000313" key="1">
    <source>
        <dbReference type="EMBL" id="OIT28479.1"/>
    </source>
</evidence>
<dbReference type="Gene3D" id="2.40.50.140">
    <property type="entry name" value="Nucleic acid-binding proteins"/>
    <property type="match status" value="1"/>
</dbReference>
<dbReference type="STRING" id="49451.A0A314KIG9"/>
<sequence>MFQIDLIDGSGSTTAIISDDVAEKNLLMTPEDIFDTTCVKEQQIRGVMWGDEIQYYADKLKLFHTYLISTARVKVLSTQYGRPIHKFYWMLDKETIVELVEQNSEREIPLPPPRKSNLADFNHIAHMTLDPATEIGRGPNRCCEIIVTDNQKTRLLLTLWEDFSEVEGTIIQQKIESKVNDDERYPVILGRSIGISLHKENKLHKYFIQVYHCKPDSTQQYNQMCYWSYVTIKISPNI</sequence>
<evidence type="ECO:0000313" key="2">
    <source>
        <dbReference type="Proteomes" id="UP000187609"/>
    </source>
</evidence>
<organism evidence="1 2">
    <name type="scientific">Nicotiana attenuata</name>
    <name type="common">Coyote tobacco</name>
    <dbReference type="NCBI Taxonomy" id="49451"/>
    <lineage>
        <taxon>Eukaryota</taxon>
        <taxon>Viridiplantae</taxon>
        <taxon>Streptophyta</taxon>
        <taxon>Embryophyta</taxon>
        <taxon>Tracheophyta</taxon>
        <taxon>Spermatophyta</taxon>
        <taxon>Magnoliopsida</taxon>
        <taxon>eudicotyledons</taxon>
        <taxon>Gunneridae</taxon>
        <taxon>Pentapetalae</taxon>
        <taxon>asterids</taxon>
        <taxon>lamiids</taxon>
        <taxon>Solanales</taxon>
        <taxon>Solanaceae</taxon>
        <taxon>Nicotianoideae</taxon>
        <taxon>Nicotianeae</taxon>
        <taxon>Nicotiana</taxon>
    </lineage>
</organism>
<proteinExistence type="predicted"/>
<name>A0A314KIG9_NICAT</name>
<dbReference type="InterPro" id="IPR012340">
    <property type="entry name" value="NA-bd_OB-fold"/>
</dbReference>
<dbReference type="EMBL" id="MJEQ01002050">
    <property type="protein sequence ID" value="OIT28479.1"/>
    <property type="molecule type" value="Genomic_DNA"/>
</dbReference>
<evidence type="ECO:0008006" key="3">
    <source>
        <dbReference type="Google" id="ProtNLM"/>
    </source>
</evidence>
<keyword evidence="2" id="KW-1185">Reference proteome</keyword>
<dbReference type="PANTHER" id="PTHR47910">
    <property type="entry name" value="RIBULOSE BISPHOSPHATE CARBOXYLASE LARGE CHAIN, CATALYTIC DOMAIN-CONTAINING PROTEIN"/>
    <property type="match status" value="1"/>
</dbReference>
<dbReference type="Gramene" id="OIT28479">
    <property type="protein sequence ID" value="OIT28479"/>
    <property type="gene ID" value="A4A49_51340"/>
</dbReference>
<gene>
    <name evidence="1" type="ORF">A4A49_51340</name>
</gene>
<dbReference type="Proteomes" id="UP000187609">
    <property type="component" value="Unassembled WGS sequence"/>
</dbReference>
<dbReference type="PANTHER" id="PTHR47910:SF2">
    <property type="entry name" value="RIBULOSE BISPHOSPHATE CARBOXYLASE LARGE CHAIN, CATALYTIC DOMAIN-CONTAINING PROTEIN"/>
    <property type="match status" value="1"/>
</dbReference>
<reference evidence="1" key="1">
    <citation type="submission" date="2016-11" db="EMBL/GenBank/DDBJ databases">
        <title>The genome of Nicotiana attenuata.</title>
        <authorList>
            <person name="Xu S."/>
            <person name="Brockmoeller T."/>
            <person name="Gaquerel E."/>
            <person name="Navarro A."/>
            <person name="Kuhl H."/>
            <person name="Gase K."/>
            <person name="Ling Z."/>
            <person name="Zhou W."/>
            <person name="Kreitzer C."/>
            <person name="Stanke M."/>
            <person name="Tang H."/>
            <person name="Lyons E."/>
            <person name="Pandey P."/>
            <person name="Pandey S.P."/>
            <person name="Timmermann B."/>
            <person name="Baldwin I.T."/>
        </authorList>
    </citation>
    <scope>NUCLEOTIDE SEQUENCE [LARGE SCALE GENOMIC DNA]</scope>
    <source>
        <strain evidence="1">UT</strain>
    </source>
</reference>
<protein>
    <recommendedName>
        <fullName evidence="3">DUF223 domain-containing protein</fullName>
    </recommendedName>
</protein>
<comment type="caution">
    <text evidence="1">The sequence shown here is derived from an EMBL/GenBank/DDBJ whole genome shotgun (WGS) entry which is preliminary data.</text>
</comment>
<dbReference type="AlphaFoldDB" id="A0A314KIG9"/>
<accession>A0A314KIG9</accession>